<dbReference type="GO" id="GO:0008270">
    <property type="term" value="F:zinc ion binding"/>
    <property type="evidence" value="ECO:0007669"/>
    <property type="project" value="InterPro"/>
</dbReference>
<dbReference type="InterPro" id="IPR001138">
    <property type="entry name" value="Zn2Cys6_DnaBD"/>
</dbReference>
<feature type="domain" description="Zn(2)-C6 fungal-type" evidence="2">
    <location>
        <begin position="9"/>
        <end position="38"/>
    </location>
</feature>
<organism evidence="3 4">
    <name type="scientific">Colletotrichum scovillei</name>
    <dbReference type="NCBI Taxonomy" id="1209932"/>
    <lineage>
        <taxon>Eukaryota</taxon>
        <taxon>Fungi</taxon>
        <taxon>Dikarya</taxon>
        <taxon>Ascomycota</taxon>
        <taxon>Pezizomycotina</taxon>
        <taxon>Sordariomycetes</taxon>
        <taxon>Hypocreomycetidae</taxon>
        <taxon>Glomerellales</taxon>
        <taxon>Glomerellaceae</taxon>
        <taxon>Colletotrichum</taxon>
        <taxon>Colletotrichum acutatum species complex</taxon>
    </lineage>
</organism>
<evidence type="ECO:0000256" key="1">
    <source>
        <dbReference type="ARBA" id="ARBA00023242"/>
    </source>
</evidence>
<keyword evidence="1" id="KW-0539">Nucleus</keyword>
<dbReference type="Proteomes" id="UP000699042">
    <property type="component" value="Unassembled WGS sequence"/>
</dbReference>
<dbReference type="Pfam" id="PF00172">
    <property type="entry name" value="Zn_clus"/>
    <property type="match status" value="1"/>
</dbReference>
<gene>
    <name evidence="3" type="ORF">JMJ77_013669</name>
</gene>
<dbReference type="CDD" id="cd00067">
    <property type="entry name" value="GAL4"/>
    <property type="match status" value="1"/>
</dbReference>
<proteinExistence type="predicted"/>
<evidence type="ECO:0000313" key="4">
    <source>
        <dbReference type="Proteomes" id="UP000699042"/>
    </source>
</evidence>
<reference evidence="3" key="1">
    <citation type="submission" date="2021-05" db="EMBL/GenBank/DDBJ databases">
        <title>Comparative genomics of three Colletotrichum scovillei strains and genetic complementation revealed genes involved fungal growth and virulence on chili pepper.</title>
        <authorList>
            <person name="Hsieh D.-K."/>
            <person name="Chuang S.-C."/>
            <person name="Chen C.-Y."/>
            <person name="Chao Y.-T."/>
            <person name="Lu M.-Y.J."/>
            <person name="Lee M.-H."/>
            <person name="Shih M.-C."/>
        </authorList>
    </citation>
    <scope>NUCLEOTIDE SEQUENCE</scope>
    <source>
        <strain evidence="3">Coll-153</strain>
    </source>
</reference>
<dbReference type="PROSITE" id="PS00463">
    <property type="entry name" value="ZN2_CY6_FUNGAL_1"/>
    <property type="match status" value="1"/>
</dbReference>
<comment type="caution">
    <text evidence="3">The sequence shown here is derived from an EMBL/GenBank/DDBJ whole genome shotgun (WGS) entry which is preliminary data.</text>
</comment>
<dbReference type="PROSITE" id="PS50048">
    <property type="entry name" value="ZN2_CY6_FUNGAL_2"/>
    <property type="match status" value="1"/>
</dbReference>
<evidence type="ECO:0000313" key="3">
    <source>
        <dbReference type="EMBL" id="KAG7040672.1"/>
    </source>
</evidence>
<protein>
    <submittedName>
        <fullName evidence="3">C6 zinc finger domain protein</fullName>
    </submittedName>
</protein>
<keyword evidence="4" id="KW-1185">Reference proteome</keyword>
<dbReference type="SMART" id="SM00066">
    <property type="entry name" value="GAL4"/>
    <property type="match status" value="1"/>
</dbReference>
<dbReference type="SUPFAM" id="SSF57701">
    <property type="entry name" value="Zn2/Cys6 DNA-binding domain"/>
    <property type="match status" value="1"/>
</dbReference>
<dbReference type="PANTHER" id="PTHR47431">
    <property type="entry name" value="ZN(II)2CYS6 TRANSCRIPTION FACTOR (EUROFUNG)-RELATED"/>
    <property type="match status" value="1"/>
</dbReference>
<dbReference type="AlphaFoldDB" id="A0A9P7QSI9"/>
<dbReference type="Gene3D" id="4.10.240.10">
    <property type="entry name" value="Zn(2)-C6 fungal-type DNA-binding domain"/>
    <property type="match status" value="1"/>
</dbReference>
<accession>A0A9P7QSI9</accession>
<dbReference type="GO" id="GO:0000981">
    <property type="term" value="F:DNA-binding transcription factor activity, RNA polymerase II-specific"/>
    <property type="evidence" value="ECO:0007669"/>
    <property type="project" value="InterPro"/>
</dbReference>
<dbReference type="EMBL" id="JAESDN010000021">
    <property type="protein sequence ID" value="KAG7040672.1"/>
    <property type="molecule type" value="Genomic_DNA"/>
</dbReference>
<dbReference type="PANTHER" id="PTHR47431:SF5">
    <property type="entry name" value="ZN(II)2CYS6 TRANSCRIPTION FACTOR (EUROFUNG)"/>
    <property type="match status" value="1"/>
</dbReference>
<dbReference type="InterPro" id="IPR036864">
    <property type="entry name" value="Zn2-C6_fun-type_DNA-bd_sf"/>
</dbReference>
<sequence length="604" mass="65333">MPMPPVKSACTACRASRVRCNGGKPCNRCIKRGDTCTFTASRRGLKLRGKATTSTSELSEQNLISTTSYTQGTCLGNGSTSTIGQETFAGLLPPLFNGDFAAFEFDNIFQGDSDADLDSFFVDIFSTPSFPRVGLCQPSSVSSTPSHHLDTSEYQSTTVVLEAYYRFLHPVFPLLPPPVDIEQLPSPPSSSSPLILALQALLTHVHQNGAGCDLNNERLGDRSFVSSSLAQHALETIETTASDVVTIQPTRASSFHPNVPVEAEATLACCALSLYQYLHHGNFQKMEALANKGLSLSKRMLESHDASGSGQFAESIRRAWWMSPFDEAIDSSSFKIPYPSHRGETEIWIQYIRAEEALVAATLMLAALLKGFSSETTASSFNRNIGTLDAVITHQLEQFNLCQIHPPDELGMVDNPESKLVICLRITTRVRLMSARIKLHRYRAFMDHPQILKKFESLPPSDSSIPLAQVINGNSGISDKAALVFPFSSNHSHNVCLESATAIAAGLKALASLGTYTTPAACSANLASFTLMVISHFQASADARGSSSSTRLDVQYQCKKQLNVAISALDKFSNAFGFVKALKGQLVTAAVACDLYDATSSTED</sequence>
<evidence type="ECO:0000259" key="2">
    <source>
        <dbReference type="PROSITE" id="PS50048"/>
    </source>
</evidence>
<name>A0A9P7QSI9_9PEZI</name>